<keyword evidence="6" id="KW-1185">Reference proteome</keyword>
<comment type="pathway">
    <text evidence="2">Protein modification; protein ubiquitination.</text>
</comment>
<dbReference type="AlphaFoldDB" id="A0AAD8IAQ9"/>
<dbReference type="InterPro" id="IPR038920">
    <property type="entry name" value="At3g05675-like"/>
</dbReference>
<comment type="function">
    <text evidence="1">May act as a substrate-specific adapter of an E3 ubiquitin-protein ligase complex (CUL3-RBX1-BTB) which mediates the ubiquitination and subsequent proteasomal degradation of target proteins.</text>
</comment>
<dbReference type="PROSITE" id="PS50097">
    <property type="entry name" value="BTB"/>
    <property type="match status" value="1"/>
</dbReference>
<dbReference type="Gene3D" id="3.30.710.10">
    <property type="entry name" value="Potassium Channel Kv1.1, Chain A"/>
    <property type="match status" value="1"/>
</dbReference>
<dbReference type="Pfam" id="PF00651">
    <property type="entry name" value="BTB"/>
    <property type="match status" value="1"/>
</dbReference>
<evidence type="ECO:0000256" key="3">
    <source>
        <dbReference type="ARBA" id="ARBA00022786"/>
    </source>
</evidence>
<gene>
    <name evidence="5" type="ORF">POM88_020092</name>
</gene>
<feature type="domain" description="BTB" evidence="4">
    <location>
        <begin position="14"/>
        <end position="77"/>
    </location>
</feature>
<evidence type="ECO:0000256" key="2">
    <source>
        <dbReference type="ARBA" id="ARBA00004906"/>
    </source>
</evidence>
<evidence type="ECO:0000313" key="6">
    <source>
        <dbReference type="Proteomes" id="UP001237642"/>
    </source>
</evidence>
<reference evidence="5" key="1">
    <citation type="submission" date="2023-02" db="EMBL/GenBank/DDBJ databases">
        <title>Genome of toxic invasive species Heracleum sosnowskyi carries increased number of genes despite the absence of recent whole-genome duplications.</title>
        <authorList>
            <person name="Schelkunov M."/>
            <person name="Shtratnikova V."/>
            <person name="Makarenko M."/>
            <person name="Klepikova A."/>
            <person name="Omelchenko D."/>
            <person name="Novikova G."/>
            <person name="Obukhova E."/>
            <person name="Bogdanov V."/>
            <person name="Penin A."/>
            <person name="Logacheva M."/>
        </authorList>
    </citation>
    <scope>NUCLEOTIDE SEQUENCE</scope>
    <source>
        <strain evidence="5">Hsosn_3</strain>
        <tissue evidence="5">Leaf</tissue>
    </source>
</reference>
<comment type="caution">
    <text evidence="5">The sequence shown here is derived from an EMBL/GenBank/DDBJ whole genome shotgun (WGS) entry which is preliminary data.</text>
</comment>
<evidence type="ECO:0000256" key="1">
    <source>
        <dbReference type="ARBA" id="ARBA00002668"/>
    </source>
</evidence>
<dbReference type="InterPro" id="IPR011333">
    <property type="entry name" value="SKP1/BTB/POZ_sf"/>
</dbReference>
<accession>A0AAD8IAQ9</accession>
<dbReference type="PANTHER" id="PTHR31060:SF7">
    <property type="entry name" value="OS06G0129200 PROTEIN"/>
    <property type="match status" value="1"/>
</dbReference>
<sequence>MDNARVYLGDRSSSDIVIQLKNKVGRPELFHSHSFILKSKSKYFAERLSHRSASPCIEIQCSDSNYQHHVEFLRHLYLPVDLLLDSLRSVPSAIGILQLAASFACEEITQSCIQYLEAVPWEDKEEEEILKAVLKLGPMAMPILDRIQPVDLTATKNVFISAVRFATSRGGSFPPFRDDLTISAQEQVEYMLGDDENVPLVTTDDDVKLEIITGLSKVFSLFEEEVSLLLVESELTSEAAEDKIMQSLRDLEWMCNILTKMDLLKDFVTRWTETSNKLLRVIQDIRFSLNMWGPKVKIIEITAKVLEAVGYGNVVIQSPCRVQLLKTWLPYIRKTKPLLDAMANEDMVFTYQMDEDLCHSIEGAMVSLVLALPSNDQADILTDWMSGEQIKYPDLSEAFEVWCYRTKSAKRRLVEGLERAGEAAPQPVILSQNSSQD</sequence>
<evidence type="ECO:0000313" key="5">
    <source>
        <dbReference type="EMBL" id="KAK1382357.1"/>
    </source>
</evidence>
<keyword evidence="3" id="KW-0833">Ubl conjugation pathway</keyword>
<dbReference type="PANTHER" id="PTHR31060">
    <property type="entry name" value="OSJNBA0011J08.25 PROTEIN-RELATED"/>
    <property type="match status" value="1"/>
</dbReference>
<dbReference type="InterPro" id="IPR058039">
    <property type="entry name" value="At3g05675-like_ankyrin"/>
</dbReference>
<proteinExistence type="predicted"/>
<dbReference type="Pfam" id="PF25553">
    <property type="entry name" value="BTB-POZ_ANK-like"/>
    <property type="match status" value="1"/>
</dbReference>
<dbReference type="SUPFAM" id="SSF54695">
    <property type="entry name" value="POZ domain"/>
    <property type="match status" value="1"/>
</dbReference>
<dbReference type="InterPro" id="IPR000210">
    <property type="entry name" value="BTB/POZ_dom"/>
</dbReference>
<dbReference type="EMBL" id="JAUIZM010000005">
    <property type="protein sequence ID" value="KAK1382357.1"/>
    <property type="molecule type" value="Genomic_DNA"/>
</dbReference>
<dbReference type="Proteomes" id="UP001237642">
    <property type="component" value="Unassembled WGS sequence"/>
</dbReference>
<organism evidence="5 6">
    <name type="scientific">Heracleum sosnowskyi</name>
    <dbReference type="NCBI Taxonomy" id="360622"/>
    <lineage>
        <taxon>Eukaryota</taxon>
        <taxon>Viridiplantae</taxon>
        <taxon>Streptophyta</taxon>
        <taxon>Embryophyta</taxon>
        <taxon>Tracheophyta</taxon>
        <taxon>Spermatophyta</taxon>
        <taxon>Magnoliopsida</taxon>
        <taxon>eudicotyledons</taxon>
        <taxon>Gunneridae</taxon>
        <taxon>Pentapetalae</taxon>
        <taxon>asterids</taxon>
        <taxon>campanulids</taxon>
        <taxon>Apiales</taxon>
        <taxon>Apiaceae</taxon>
        <taxon>Apioideae</taxon>
        <taxon>apioid superclade</taxon>
        <taxon>Tordylieae</taxon>
        <taxon>Tordyliinae</taxon>
        <taxon>Heracleum</taxon>
    </lineage>
</organism>
<reference evidence="5" key="2">
    <citation type="submission" date="2023-05" db="EMBL/GenBank/DDBJ databases">
        <authorList>
            <person name="Schelkunov M.I."/>
        </authorList>
    </citation>
    <scope>NUCLEOTIDE SEQUENCE</scope>
    <source>
        <strain evidence="5">Hsosn_3</strain>
        <tissue evidence="5">Leaf</tissue>
    </source>
</reference>
<evidence type="ECO:0000259" key="4">
    <source>
        <dbReference type="PROSITE" id="PS50097"/>
    </source>
</evidence>
<name>A0AAD8IAQ9_9APIA</name>
<protein>
    <submittedName>
        <fullName evidence="5">BTB/POZ domain-containing protein-like</fullName>
    </submittedName>
</protein>